<feature type="region of interest" description="Disordered" evidence="1">
    <location>
        <begin position="1"/>
        <end position="112"/>
    </location>
</feature>
<sequence length="475" mass="51411">MARNKEQWKAEKRAQHTQTQSKGFFQMKRPLSHPPGVRPTAPPASSALFQLGRPTNGAPVVAGVRPAVLKPDPIQTPSQSGSSSGQAIDLTLDDDDEEEDEPMGAQQSVTTAAATATAATVSSAASDAVKLSMLDGNKNEDTAATQPLQQTSDMVVPIVEDNESDVDEDWPSVSLPTTTPVSEQDSHSQTQKDVGAALDAIRKAIPFSQEGQEGNDLERNTQVEATRQQTSTPPLYGDGDDGGMDVDEDLPSQAREAGEDTTECPSTSDRIVEVENLEDGEIFEEGAAPRPTMQVQQTMMRGNRPGLFDAYSVDAMGIRSHQRIKKQKKRGKKKSKRKLEAMQMMHAPPGEVIPDFERTTRQRPFGDAPPPGQYTLAMMRNGSGPRDNAMNGVSTIEVTDDVRAENSCNAPIIEEPNSTDALIPGKGELDFDAIRAEYEQCVTKIEEADIKIALLSDEMAQLQKLLPVEATMEGV</sequence>
<organism evidence="2 3">
    <name type="scientific">Phytophthora aleatoria</name>
    <dbReference type="NCBI Taxonomy" id="2496075"/>
    <lineage>
        <taxon>Eukaryota</taxon>
        <taxon>Sar</taxon>
        <taxon>Stramenopiles</taxon>
        <taxon>Oomycota</taxon>
        <taxon>Peronosporomycetes</taxon>
        <taxon>Peronosporales</taxon>
        <taxon>Peronosporaceae</taxon>
        <taxon>Phytophthora</taxon>
    </lineage>
</organism>
<proteinExistence type="predicted"/>
<feature type="compositionally biased region" description="Polar residues" evidence="1">
    <location>
        <begin position="142"/>
        <end position="153"/>
    </location>
</feature>
<dbReference type="EMBL" id="JAENGY010000014">
    <property type="protein sequence ID" value="KAG6977034.1"/>
    <property type="molecule type" value="Genomic_DNA"/>
</dbReference>
<gene>
    <name evidence="2" type="ORF">JG688_00000770</name>
</gene>
<feature type="region of interest" description="Disordered" evidence="1">
    <location>
        <begin position="137"/>
        <end position="200"/>
    </location>
</feature>
<comment type="caution">
    <text evidence="2">The sequence shown here is derived from an EMBL/GenBank/DDBJ whole genome shotgun (WGS) entry which is preliminary data.</text>
</comment>
<feature type="compositionally biased region" description="Polar residues" evidence="1">
    <location>
        <begin position="223"/>
        <end position="233"/>
    </location>
</feature>
<feature type="compositionally biased region" description="Polar residues" evidence="1">
    <location>
        <begin position="174"/>
        <end position="192"/>
    </location>
</feature>
<evidence type="ECO:0000313" key="3">
    <source>
        <dbReference type="Proteomes" id="UP000709295"/>
    </source>
</evidence>
<reference evidence="2" key="1">
    <citation type="submission" date="2021-01" db="EMBL/GenBank/DDBJ databases">
        <title>Phytophthora aleatoria, a newly-described species from Pinus radiata is distinct from Phytophthora cactorum isolates based on comparative genomics.</title>
        <authorList>
            <person name="Mcdougal R."/>
            <person name="Panda P."/>
            <person name="Williams N."/>
            <person name="Studholme D.J."/>
        </authorList>
    </citation>
    <scope>NUCLEOTIDE SEQUENCE</scope>
    <source>
        <strain evidence="2">NZFS 4037</strain>
    </source>
</reference>
<protein>
    <submittedName>
        <fullName evidence="2">Uncharacterized protein</fullName>
    </submittedName>
</protein>
<keyword evidence="3" id="KW-1185">Reference proteome</keyword>
<dbReference type="Proteomes" id="UP000709295">
    <property type="component" value="Unassembled WGS sequence"/>
</dbReference>
<feature type="compositionally biased region" description="Pro residues" evidence="1">
    <location>
        <begin position="32"/>
        <end position="42"/>
    </location>
</feature>
<feature type="compositionally biased region" description="Acidic residues" evidence="1">
    <location>
        <begin position="160"/>
        <end position="170"/>
    </location>
</feature>
<dbReference type="AlphaFoldDB" id="A0A8J5IYJ0"/>
<feature type="compositionally biased region" description="Low complexity" evidence="1">
    <location>
        <begin position="57"/>
        <end position="68"/>
    </location>
</feature>
<feature type="compositionally biased region" description="Acidic residues" evidence="1">
    <location>
        <begin position="238"/>
        <end position="250"/>
    </location>
</feature>
<feature type="compositionally biased region" description="Basic and acidic residues" evidence="1">
    <location>
        <begin position="1"/>
        <end position="14"/>
    </location>
</feature>
<feature type="region of interest" description="Disordered" evidence="1">
    <location>
        <begin position="223"/>
        <end position="266"/>
    </location>
</feature>
<evidence type="ECO:0000256" key="1">
    <source>
        <dbReference type="SAM" id="MobiDB-lite"/>
    </source>
</evidence>
<feature type="compositionally biased region" description="Acidic residues" evidence="1">
    <location>
        <begin position="91"/>
        <end position="102"/>
    </location>
</feature>
<evidence type="ECO:0000313" key="2">
    <source>
        <dbReference type="EMBL" id="KAG6977034.1"/>
    </source>
</evidence>
<accession>A0A8J5IYJ0</accession>
<name>A0A8J5IYJ0_9STRA</name>